<organism evidence="1 3">
    <name type="scientific">Bacteroides uniformis str. 3978 T3 ii</name>
    <dbReference type="NCBI Taxonomy" id="1339349"/>
    <lineage>
        <taxon>Bacteria</taxon>
        <taxon>Pseudomonadati</taxon>
        <taxon>Bacteroidota</taxon>
        <taxon>Bacteroidia</taxon>
        <taxon>Bacteroidales</taxon>
        <taxon>Bacteroidaceae</taxon>
        <taxon>Bacteroides</taxon>
    </lineage>
</organism>
<dbReference type="Proteomes" id="UP000028013">
    <property type="component" value="Unassembled WGS sequence"/>
</dbReference>
<dbReference type="AlphaFoldDB" id="A0A078S546"/>
<comment type="caution">
    <text evidence="1">The sequence shown here is derived from an EMBL/GenBank/DDBJ whole genome shotgun (WGS) entry which is preliminary data.</text>
</comment>
<protein>
    <submittedName>
        <fullName evidence="1">Uncharacterized protein</fullName>
    </submittedName>
</protein>
<gene>
    <name evidence="1" type="ORF">M094_0002</name>
    <name evidence="2" type="ORF">M094_4412</name>
</gene>
<proteinExistence type="predicted"/>
<evidence type="ECO:0000313" key="2">
    <source>
        <dbReference type="EMBL" id="KDS53480.1"/>
    </source>
</evidence>
<dbReference type="PATRIC" id="fig|1339349.3.peg.1178"/>
<dbReference type="EMBL" id="JNHN01000159">
    <property type="protein sequence ID" value="KDS52401.1"/>
    <property type="molecule type" value="Genomic_DNA"/>
</dbReference>
<reference evidence="1 3" key="1">
    <citation type="submission" date="2014-04" db="EMBL/GenBank/DDBJ databases">
        <authorList>
            <person name="Sears C."/>
            <person name="Carroll K."/>
            <person name="Sack B.R."/>
            <person name="Qadri F."/>
            <person name="Myers L.L."/>
            <person name="Chung G.-T."/>
            <person name="Escheverria P."/>
            <person name="Fraser C.M."/>
            <person name="Sadzewicz L."/>
            <person name="Shefchek K.A."/>
            <person name="Tallon L."/>
            <person name="Das S.P."/>
            <person name="Daugherty S."/>
            <person name="Mongodin E.F."/>
        </authorList>
    </citation>
    <scope>NUCLEOTIDE SEQUENCE [LARGE SCALE GENOMIC DNA]</scope>
    <source>
        <strain evidence="1 3">3978 T3 ii</strain>
    </source>
</reference>
<evidence type="ECO:0000313" key="1">
    <source>
        <dbReference type="EMBL" id="KDS52401.1"/>
    </source>
</evidence>
<evidence type="ECO:0000313" key="3">
    <source>
        <dbReference type="Proteomes" id="UP000028013"/>
    </source>
</evidence>
<dbReference type="EMBL" id="JNHN01000141">
    <property type="protein sequence ID" value="KDS53480.1"/>
    <property type="molecule type" value="Genomic_DNA"/>
</dbReference>
<accession>A0A078S546</accession>
<name>A0A078S546_BACUN</name>
<sequence>MVLIIGYEEGDDLLLLTFLVLYEREYQAAVNGVVIRLDLLLAAVNQRLLFHPASRGHGKEYLLPYLVVFRVIRARLRQNAQHIEDTATITVFHLLSLTHGIVPGASLLYIRQSVRVGEPSLVHRMAASLLRRFTEVERLQPIADITSQRITHLEEKIGLFTAYTKQVKAKCRLGMVSRGIGSEACQTHLLPNELPIEI</sequence>